<evidence type="ECO:0000256" key="5">
    <source>
        <dbReference type="SAM" id="SignalP"/>
    </source>
</evidence>
<comment type="caution">
    <text evidence="7">The sequence shown here is derived from an EMBL/GenBank/DDBJ whole genome shotgun (WGS) entry which is preliminary data.</text>
</comment>
<keyword evidence="4" id="KW-0449">Lipoprotein</keyword>
<dbReference type="Proteomes" id="UP000552757">
    <property type="component" value="Unassembled WGS sequence"/>
</dbReference>
<sequence>MKIRSIVILAGIAAISTVPQARAAGVATALPMMGAAHSGGHGHMRPMPMRGHRWGGHHQGRWVGGWRAPGGWGAYRRPVYGYVLPRYWINPGFYIANYATYGLPRPAYGYGWSRYYDDAVMTDAYGRVYDTRSGIAWDRDGDGYDDRYERRRDDGLGGAAIGAVVGGVAGNVIAGKGNRTAGTVIGAVAGAVAGAAIDRAEDAPSRRHGAPYDRYADDSVTYRGGADRPGAPYDYEGRWSGTWRDENGREVKGEYEGRFEGSVSGGPGVDYDAPPYPGAGHPHWMGHGPAPVAGGYVANGWYYPAPIVTTVTVTPQVTTTTVTEEVIYKRPVVRKKVRRTCKCK</sequence>
<keyword evidence="8" id="KW-1185">Reference proteome</keyword>
<comment type="subcellular location">
    <subcellularLocation>
        <location evidence="1">Cell outer membrane</location>
        <topology evidence="1">Lipid-anchor</topology>
    </subcellularLocation>
</comment>
<evidence type="ECO:0000313" key="7">
    <source>
        <dbReference type="EMBL" id="MBB3981153.1"/>
    </source>
</evidence>
<feature type="signal peptide" evidence="5">
    <location>
        <begin position="1"/>
        <end position="23"/>
    </location>
</feature>
<feature type="domain" description="Glycine zipper 2TM" evidence="6">
    <location>
        <begin position="157"/>
        <end position="197"/>
    </location>
</feature>
<reference evidence="7 8" key="1">
    <citation type="submission" date="2020-08" db="EMBL/GenBank/DDBJ databases">
        <title>Genomic Encyclopedia of Type Strains, Phase IV (KMG-IV): sequencing the most valuable type-strain genomes for metagenomic binning, comparative biology and taxonomic classification.</title>
        <authorList>
            <person name="Goeker M."/>
        </authorList>
    </citation>
    <scope>NUCLEOTIDE SEQUENCE [LARGE SCALE GENOMIC DNA]</scope>
    <source>
        <strain evidence="7 8">DSM 29348</strain>
    </source>
</reference>
<dbReference type="EMBL" id="JACIEB010000001">
    <property type="protein sequence ID" value="MBB3981153.1"/>
    <property type="molecule type" value="Genomic_DNA"/>
</dbReference>
<keyword evidence="5" id="KW-0732">Signal</keyword>
<evidence type="ECO:0000313" key="8">
    <source>
        <dbReference type="Proteomes" id="UP000552757"/>
    </source>
</evidence>
<evidence type="ECO:0000256" key="3">
    <source>
        <dbReference type="ARBA" id="ARBA00015281"/>
    </source>
</evidence>
<dbReference type="GO" id="GO:0009279">
    <property type="term" value="C:cell outer membrane"/>
    <property type="evidence" value="ECO:0007669"/>
    <property type="project" value="UniProtKB-SubCell"/>
</dbReference>
<evidence type="ECO:0000256" key="4">
    <source>
        <dbReference type="ARBA" id="ARBA00023288"/>
    </source>
</evidence>
<gene>
    <name evidence="7" type="ORF">GGR44_000784</name>
</gene>
<dbReference type="InterPro" id="IPR008816">
    <property type="entry name" value="Gly_zipper_2TM_dom"/>
</dbReference>
<protein>
    <recommendedName>
        <fullName evidence="3">17 kDa surface antigen</fullName>
    </recommendedName>
</protein>
<dbReference type="AlphaFoldDB" id="A0A7W6GNC3"/>
<accession>A0A7W6GNC3</accession>
<evidence type="ECO:0000256" key="2">
    <source>
        <dbReference type="ARBA" id="ARBA00008681"/>
    </source>
</evidence>
<feature type="chain" id="PRO_5030891921" description="17 kDa surface antigen" evidence="5">
    <location>
        <begin position="24"/>
        <end position="344"/>
    </location>
</feature>
<dbReference type="Pfam" id="PF05433">
    <property type="entry name" value="Rick_17kDa_Anti"/>
    <property type="match status" value="1"/>
</dbReference>
<dbReference type="InterPro" id="IPR024572">
    <property type="entry name" value="RcnB"/>
</dbReference>
<evidence type="ECO:0000256" key="1">
    <source>
        <dbReference type="ARBA" id="ARBA00004459"/>
    </source>
</evidence>
<proteinExistence type="inferred from homology"/>
<dbReference type="RefSeq" id="WP_183954100.1">
    <property type="nucleotide sequence ID" value="NZ_JACIEB010000001.1"/>
</dbReference>
<comment type="similarity">
    <text evidence="2">Belongs to the rickettsiale 17 kDa surface antigen family.</text>
</comment>
<organism evidence="7 8">
    <name type="scientific">Sphingobium fontiphilum</name>
    <dbReference type="NCBI Taxonomy" id="944425"/>
    <lineage>
        <taxon>Bacteria</taxon>
        <taxon>Pseudomonadati</taxon>
        <taxon>Pseudomonadota</taxon>
        <taxon>Alphaproteobacteria</taxon>
        <taxon>Sphingomonadales</taxon>
        <taxon>Sphingomonadaceae</taxon>
        <taxon>Sphingobium</taxon>
    </lineage>
</organism>
<evidence type="ECO:0000259" key="6">
    <source>
        <dbReference type="Pfam" id="PF05433"/>
    </source>
</evidence>
<dbReference type="Pfam" id="PF11776">
    <property type="entry name" value="RcnB"/>
    <property type="match status" value="1"/>
</dbReference>
<name>A0A7W6GNC3_9SPHN</name>